<dbReference type="RefSeq" id="WP_255873626.1">
    <property type="nucleotide sequence ID" value="NZ_JACASI010000013.1"/>
</dbReference>
<proteinExistence type="predicted"/>
<name>A0ABT1NY67_9GAMM</name>
<evidence type="ECO:0000256" key="1">
    <source>
        <dbReference type="SAM" id="Phobius"/>
    </source>
</evidence>
<keyword evidence="1" id="KW-0472">Membrane</keyword>
<dbReference type="Pfam" id="PF11168">
    <property type="entry name" value="DUF2955"/>
    <property type="match status" value="1"/>
</dbReference>
<feature type="transmembrane region" description="Helical" evidence="1">
    <location>
        <begin position="141"/>
        <end position="164"/>
    </location>
</feature>
<keyword evidence="1" id="KW-1133">Transmembrane helix</keyword>
<keyword evidence="3" id="KW-1185">Reference proteome</keyword>
<feature type="transmembrane region" description="Helical" evidence="1">
    <location>
        <begin position="233"/>
        <end position="254"/>
    </location>
</feature>
<dbReference type="EMBL" id="JACASI010000013">
    <property type="protein sequence ID" value="MCQ3828825.1"/>
    <property type="molecule type" value="Genomic_DNA"/>
</dbReference>
<dbReference type="Proteomes" id="UP001205566">
    <property type="component" value="Unassembled WGS sequence"/>
</dbReference>
<evidence type="ECO:0000313" key="2">
    <source>
        <dbReference type="EMBL" id="MCQ3828825.1"/>
    </source>
</evidence>
<comment type="caution">
    <text evidence="2">The sequence shown here is derived from an EMBL/GenBank/DDBJ whole genome shotgun (WGS) entry which is preliminary data.</text>
</comment>
<evidence type="ECO:0000313" key="3">
    <source>
        <dbReference type="Proteomes" id="UP001205566"/>
    </source>
</evidence>
<accession>A0ABT1NY67</accession>
<protein>
    <submittedName>
        <fullName evidence="2">DUF2955 domain-containing protein</fullName>
    </submittedName>
</protein>
<feature type="transmembrane region" description="Helical" evidence="1">
    <location>
        <begin position="316"/>
        <end position="337"/>
    </location>
</feature>
<feature type="transmembrane region" description="Helical" evidence="1">
    <location>
        <begin position="21"/>
        <end position="45"/>
    </location>
</feature>
<feature type="transmembrane region" description="Helical" evidence="1">
    <location>
        <begin position="184"/>
        <end position="212"/>
    </location>
</feature>
<dbReference type="InterPro" id="IPR022604">
    <property type="entry name" value="DUF2955"/>
</dbReference>
<feature type="transmembrane region" description="Helical" evidence="1">
    <location>
        <begin position="286"/>
        <end position="304"/>
    </location>
</feature>
<reference evidence="2" key="1">
    <citation type="thesis" date="2020" institute="Technische Universitat Dresden" country="Dresden, Germany">
        <title>The Agarolytic System of Microbulbifer elongatus PORT2, Isolated from Batu Karas, Pangandaran West Java Indonesia.</title>
        <authorList>
            <person name="Anggraeni S.R."/>
        </authorList>
    </citation>
    <scope>NUCLEOTIDE SEQUENCE</scope>
    <source>
        <strain evidence="2">PORT2</strain>
    </source>
</reference>
<feature type="transmembrane region" description="Helical" evidence="1">
    <location>
        <begin position="65"/>
        <end position="83"/>
    </location>
</feature>
<feature type="transmembrane region" description="Helical" evidence="1">
    <location>
        <begin position="116"/>
        <end position="134"/>
    </location>
</feature>
<organism evidence="2 3">
    <name type="scientific">Microbulbifer elongatus</name>
    <dbReference type="NCBI Taxonomy" id="86173"/>
    <lineage>
        <taxon>Bacteria</taxon>
        <taxon>Pseudomonadati</taxon>
        <taxon>Pseudomonadota</taxon>
        <taxon>Gammaproteobacteria</taxon>
        <taxon>Cellvibrionales</taxon>
        <taxon>Microbulbiferaceae</taxon>
        <taxon>Microbulbifer</taxon>
    </lineage>
</organism>
<feature type="transmembrane region" description="Helical" evidence="1">
    <location>
        <begin position="260"/>
        <end position="279"/>
    </location>
</feature>
<feature type="transmembrane region" description="Helical" evidence="1">
    <location>
        <begin position="90"/>
        <end position="110"/>
    </location>
</feature>
<sequence>MRFHHGSDYRSHYLPLAARRCYRLAFATTLSLALCYGLDIGIPFVAPVFAVLVASAPAPPPDGPAALGLVLFMAAALTIGILIGPLLQQAPFTALLIIAAGTYFSHRLAISGGKPLPGTLLALGFTVIPAADVASSALASALVEALVLGLAIAIFSLWMVYPFFPEDTAPARPEKSDTVSDDHWLCLRATLVVLPAFAFTLTNPTTNLPFLVKSILLGREASDLQLRHAGRELVGSTLAGGLLAITVWWCLGFAVELWFFSAWILLVSLFVAAGCYQVFRNRFSPGFWSNALMNMLILLGAAVQDSAAGKDVYQAFMVRMSLFLLVAVYALVTMQLLEWWRRRRRQARNCRRSQ</sequence>
<keyword evidence="1" id="KW-0812">Transmembrane</keyword>
<gene>
    <name evidence="2" type="ORF">HXX02_05170</name>
</gene>